<dbReference type="PROSITE" id="PS00370">
    <property type="entry name" value="PEP_ENZYMES_PHOS_SITE"/>
    <property type="match status" value="1"/>
</dbReference>
<evidence type="ECO:0000256" key="6">
    <source>
        <dbReference type="ARBA" id="ARBA00022777"/>
    </source>
</evidence>
<dbReference type="Gene3D" id="3.30.470.20">
    <property type="entry name" value="ATP-grasp fold, B domain"/>
    <property type="match status" value="1"/>
</dbReference>
<evidence type="ECO:0000256" key="3">
    <source>
        <dbReference type="ARBA" id="ARBA00022679"/>
    </source>
</evidence>
<evidence type="ECO:0000259" key="12">
    <source>
        <dbReference type="Pfam" id="PF02896"/>
    </source>
</evidence>
<dbReference type="GO" id="GO:0005524">
    <property type="term" value="F:ATP binding"/>
    <property type="evidence" value="ECO:0007669"/>
    <property type="project" value="UniProtKB-KW"/>
</dbReference>
<feature type="domain" description="PEP-utilising enzyme mobile" evidence="10">
    <location>
        <begin position="154"/>
        <end position="221"/>
    </location>
</feature>
<dbReference type="SUPFAM" id="SSF51621">
    <property type="entry name" value="Phosphoenolpyruvate/pyruvate domain"/>
    <property type="match status" value="1"/>
</dbReference>
<evidence type="ECO:0000256" key="8">
    <source>
        <dbReference type="ARBA" id="ARBA00022842"/>
    </source>
</evidence>
<evidence type="ECO:0000259" key="10">
    <source>
        <dbReference type="Pfam" id="PF00391"/>
    </source>
</evidence>
<evidence type="ECO:0000256" key="2">
    <source>
        <dbReference type="ARBA" id="ARBA00007837"/>
    </source>
</evidence>
<name>A0A0F9A9C5_9ZZZZ</name>
<dbReference type="AlphaFoldDB" id="A0A0F9A9C5"/>
<evidence type="ECO:0000256" key="7">
    <source>
        <dbReference type="ARBA" id="ARBA00022840"/>
    </source>
</evidence>
<dbReference type="InterPro" id="IPR000121">
    <property type="entry name" value="PEP_util_C"/>
</dbReference>
<dbReference type="Gene3D" id="3.50.30.10">
    <property type="entry name" value="Phosphohistidine domain"/>
    <property type="match status" value="1"/>
</dbReference>
<dbReference type="InterPro" id="IPR036637">
    <property type="entry name" value="Phosphohistidine_dom_sf"/>
</dbReference>
<dbReference type="Pfam" id="PF01326">
    <property type="entry name" value="PPDK_N"/>
    <property type="match status" value="1"/>
</dbReference>
<feature type="non-terminal residue" evidence="13">
    <location>
        <position position="464"/>
    </location>
</feature>
<dbReference type="SUPFAM" id="SSF52009">
    <property type="entry name" value="Phosphohistidine domain"/>
    <property type="match status" value="1"/>
</dbReference>
<evidence type="ECO:0000259" key="11">
    <source>
        <dbReference type="Pfam" id="PF01326"/>
    </source>
</evidence>
<feature type="non-terminal residue" evidence="13">
    <location>
        <position position="1"/>
    </location>
</feature>
<keyword evidence="6" id="KW-0418">Kinase</keyword>
<dbReference type="InterPro" id="IPR006319">
    <property type="entry name" value="PEP_synth"/>
</dbReference>
<dbReference type="Pfam" id="PF00391">
    <property type="entry name" value="PEP-utilizers"/>
    <property type="match status" value="1"/>
</dbReference>
<dbReference type="Pfam" id="PF02896">
    <property type="entry name" value="PEP-utilizers_C"/>
    <property type="match status" value="1"/>
</dbReference>
<evidence type="ECO:0000256" key="1">
    <source>
        <dbReference type="ARBA" id="ARBA00001946"/>
    </source>
</evidence>
<keyword evidence="9" id="KW-0175">Coiled coil</keyword>
<reference evidence="13" key="1">
    <citation type="journal article" date="2015" name="Nature">
        <title>Complex archaea that bridge the gap between prokaryotes and eukaryotes.</title>
        <authorList>
            <person name="Spang A."/>
            <person name="Saw J.H."/>
            <person name="Jorgensen S.L."/>
            <person name="Zaremba-Niedzwiedzka K."/>
            <person name="Martijn J."/>
            <person name="Lind A.E."/>
            <person name="van Eijk R."/>
            <person name="Schleper C."/>
            <person name="Guy L."/>
            <person name="Ettema T.J."/>
        </authorList>
    </citation>
    <scope>NUCLEOTIDE SEQUENCE</scope>
</reference>
<organism evidence="13">
    <name type="scientific">marine sediment metagenome</name>
    <dbReference type="NCBI Taxonomy" id="412755"/>
    <lineage>
        <taxon>unclassified sequences</taxon>
        <taxon>metagenomes</taxon>
        <taxon>ecological metagenomes</taxon>
    </lineage>
</organism>
<dbReference type="PANTHER" id="PTHR43030:SF1">
    <property type="entry name" value="PHOSPHOENOLPYRUVATE SYNTHASE"/>
    <property type="match status" value="1"/>
</dbReference>
<dbReference type="InterPro" id="IPR008279">
    <property type="entry name" value="PEP-util_enz_mobile_dom"/>
</dbReference>
<dbReference type="Gene3D" id="3.20.20.60">
    <property type="entry name" value="Phosphoenolpyruvate-binding domains"/>
    <property type="match status" value="1"/>
</dbReference>
<evidence type="ECO:0000313" key="13">
    <source>
        <dbReference type="EMBL" id="KKL06095.1"/>
    </source>
</evidence>
<keyword evidence="5" id="KW-0547">Nucleotide-binding</keyword>
<dbReference type="PANTHER" id="PTHR43030">
    <property type="entry name" value="PHOSPHOENOLPYRUVATE SYNTHASE"/>
    <property type="match status" value="1"/>
</dbReference>
<dbReference type="SUPFAM" id="SSF56059">
    <property type="entry name" value="Glutathione synthetase ATP-binding domain-like"/>
    <property type="match status" value="1"/>
</dbReference>
<feature type="domain" description="Pyruvate phosphate dikinase AMP/ATP-binding" evidence="11">
    <location>
        <begin position="11"/>
        <end position="107"/>
    </location>
</feature>
<keyword evidence="8" id="KW-0460">Magnesium</keyword>
<comment type="similarity">
    <text evidence="2">Belongs to the PEP-utilizing enzyme family.</text>
</comment>
<accession>A0A0F9A9C5</accession>
<dbReference type="InterPro" id="IPR040442">
    <property type="entry name" value="Pyrv_kinase-like_dom_sf"/>
</dbReference>
<proteinExistence type="inferred from homology"/>
<comment type="caution">
    <text evidence="13">The sequence shown here is derived from an EMBL/GenBank/DDBJ whole genome shotgun (WGS) entry which is preliminary data.</text>
</comment>
<dbReference type="InterPro" id="IPR002192">
    <property type="entry name" value="PPDK_AMP/ATP-bd"/>
</dbReference>
<dbReference type="GO" id="GO:0008986">
    <property type="term" value="F:pyruvate, water dikinase activity"/>
    <property type="evidence" value="ECO:0007669"/>
    <property type="project" value="InterPro"/>
</dbReference>
<evidence type="ECO:0000256" key="9">
    <source>
        <dbReference type="SAM" id="Coils"/>
    </source>
</evidence>
<gene>
    <name evidence="13" type="ORF">LCGC14_2599460</name>
</gene>
<dbReference type="InterPro" id="IPR015813">
    <property type="entry name" value="Pyrv/PenolPyrv_kinase-like_dom"/>
</dbReference>
<protein>
    <submittedName>
        <fullName evidence="13">Uncharacterized protein</fullName>
    </submittedName>
</protein>
<evidence type="ECO:0000256" key="5">
    <source>
        <dbReference type="ARBA" id="ARBA00022741"/>
    </source>
</evidence>
<comment type="cofactor">
    <cofactor evidence="1">
        <name>Mg(2+)</name>
        <dbReference type="ChEBI" id="CHEBI:18420"/>
    </cofactor>
</comment>
<sequence length="464" mass="52607">FWVFKKPLDTKKYKPIIGKKLGVKDRKIVYASSGKKGIKLITTSRREQDSFVLSDNEILTLARWGTLIEQHYSKQRGRWMPMDIEWAKDGITGKLYIVQARPETVHALRDFSVIEEYRRTGGGTVLTRGASVGSKIAHGKARVIFDISDITKFRKGEVLVTDMTDPDWEPIMKIASAIVTDKGGRTSHAAIVSRELGIPCVVGTGDATTSIRTGQVVTVDTTGDDGIVLSGKHAFKIIKHNIKNLTQPKTKMMVNIATPETAFEKSFLPHRGVGLAREEFIIASSIGIHPMALFEFNALPTALRRTIGERTRGWKDKRQFYVDNLAFGIARISVAFYPYPVIVRFSDFKTNEYRTLLGGERYEPEEENPMLSAFMEDDFDTLPEMEVKKKEEPKEQVEEVSEEIKEVVADISEFHSEIKEKEEKEDSALDEIKVESYAMTENDKIKWSLVSPSTMYDTFYQQKK</sequence>
<dbReference type="GO" id="GO:0046872">
    <property type="term" value="F:metal ion binding"/>
    <property type="evidence" value="ECO:0007669"/>
    <property type="project" value="UniProtKB-KW"/>
</dbReference>
<evidence type="ECO:0000256" key="4">
    <source>
        <dbReference type="ARBA" id="ARBA00022723"/>
    </source>
</evidence>
<keyword evidence="3" id="KW-0808">Transferase</keyword>
<keyword evidence="7" id="KW-0067">ATP-binding</keyword>
<dbReference type="EMBL" id="LAZR01043851">
    <property type="protein sequence ID" value="KKL06095.1"/>
    <property type="molecule type" value="Genomic_DNA"/>
</dbReference>
<feature type="domain" description="PEP-utilising enzyme C-terminal" evidence="12">
    <location>
        <begin position="247"/>
        <end position="371"/>
    </location>
</feature>
<keyword evidence="4" id="KW-0479">Metal-binding</keyword>
<dbReference type="InterPro" id="IPR018274">
    <property type="entry name" value="PEP_util_AS"/>
</dbReference>
<feature type="coiled-coil region" evidence="9">
    <location>
        <begin position="404"/>
        <end position="431"/>
    </location>
</feature>